<dbReference type="Proteomes" id="UP001164250">
    <property type="component" value="Chromosome 7"/>
</dbReference>
<name>A0ACC1B1L6_9ROSI</name>
<accession>A0ACC1B1L6</accession>
<dbReference type="EMBL" id="CM047903">
    <property type="protein sequence ID" value="KAJ0092693.1"/>
    <property type="molecule type" value="Genomic_DNA"/>
</dbReference>
<gene>
    <name evidence="1" type="ORF">Patl1_26206</name>
</gene>
<protein>
    <submittedName>
        <fullName evidence="1">Uncharacterized protein</fullName>
    </submittedName>
</protein>
<sequence length="67" mass="7283">MGDSEGDVDNPVLKEEQMQRLVKGLRGDVTITIWKVLKLEKGLVLRAICAGFEEPTEPAVCLSGGKL</sequence>
<comment type="caution">
    <text evidence="1">The sequence shown here is derived from an EMBL/GenBank/DDBJ whole genome shotgun (WGS) entry which is preliminary data.</text>
</comment>
<evidence type="ECO:0000313" key="2">
    <source>
        <dbReference type="Proteomes" id="UP001164250"/>
    </source>
</evidence>
<evidence type="ECO:0000313" key="1">
    <source>
        <dbReference type="EMBL" id="KAJ0092693.1"/>
    </source>
</evidence>
<organism evidence="1 2">
    <name type="scientific">Pistacia atlantica</name>
    <dbReference type="NCBI Taxonomy" id="434234"/>
    <lineage>
        <taxon>Eukaryota</taxon>
        <taxon>Viridiplantae</taxon>
        <taxon>Streptophyta</taxon>
        <taxon>Embryophyta</taxon>
        <taxon>Tracheophyta</taxon>
        <taxon>Spermatophyta</taxon>
        <taxon>Magnoliopsida</taxon>
        <taxon>eudicotyledons</taxon>
        <taxon>Gunneridae</taxon>
        <taxon>Pentapetalae</taxon>
        <taxon>rosids</taxon>
        <taxon>malvids</taxon>
        <taxon>Sapindales</taxon>
        <taxon>Anacardiaceae</taxon>
        <taxon>Pistacia</taxon>
    </lineage>
</organism>
<proteinExistence type="predicted"/>
<reference evidence="2" key="1">
    <citation type="journal article" date="2023" name="G3 (Bethesda)">
        <title>Genome assembly and association tests identify interacting loci associated with vigor, precocity, and sex in interspecific pistachio rootstocks.</title>
        <authorList>
            <person name="Palmer W."/>
            <person name="Jacygrad E."/>
            <person name="Sagayaradj S."/>
            <person name="Cavanaugh K."/>
            <person name="Han R."/>
            <person name="Bertier L."/>
            <person name="Beede B."/>
            <person name="Kafkas S."/>
            <person name="Golino D."/>
            <person name="Preece J."/>
            <person name="Michelmore R."/>
        </authorList>
    </citation>
    <scope>NUCLEOTIDE SEQUENCE [LARGE SCALE GENOMIC DNA]</scope>
</reference>
<keyword evidence="2" id="KW-1185">Reference proteome</keyword>